<dbReference type="RefSeq" id="WP_072717568.1">
    <property type="nucleotide sequence ID" value="NZ_LN889782.1"/>
</dbReference>
<dbReference type="InterPro" id="IPR027417">
    <property type="entry name" value="P-loop_NTPase"/>
</dbReference>
<evidence type="ECO:0000256" key="13">
    <source>
        <dbReference type="ARBA" id="ARBA00022777"/>
    </source>
</evidence>
<comment type="catalytic activity">
    <reaction evidence="2">
        <text>adenosylcob(III)inamide phosphate + GTP + H(+) = adenosylcob(III)inamide-GDP + diphosphate</text>
        <dbReference type="Rhea" id="RHEA:22712"/>
        <dbReference type="ChEBI" id="CHEBI:15378"/>
        <dbReference type="ChEBI" id="CHEBI:33019"/>
        <dbReference type="ChEBI" id="CHEBI:37565"/>
        <dbReference type="ChEBI" id="CHEBI:58502"/>
        <dbReference type="ChEBI" id="CHEBI:60487"/>
        <dbReference type="EC" id="2.7.7.62"/>
    </reaction>
</comment>
<dbReference type="Gene3D" id="3.40.50.300">
    <property type="entry name" value="P-loop containing nucleotide triphosphate hydrolases"/>
    <property type="match status" value="1"/>
</dbReference>
<feature type="active site" description="GMP-histidine intermediate" evidence="18">
    <location>
        <position position="59"/>
    </location>
</feature>
<evidence type="ECO:0000313" key="21">
    <source>
        <dbReference type="Proteomes" id="UP000184315"/>
    </source>
</evidence>
<sequence length="192" mass="21432">MLNSGSTSSNLIVVTGPSRSGKSEWAETLAIQSQKQVIYIATSQHDPTDEEWKMRIQKHQKRRPKNWKLLEIPIELTATLQKISCQNNCILVDSLGTWLANLLDQDETTWENTQKQLLQTLHEIPGNVILVAEETGWGIVPAYPVGRTFRDRLGALVRHLGAIANRVYLVTGGYVLNLTELGSPLNSESSKT</sequence>
<keyword evidence="11 20" id="KW-0808">Transferase</keyword>
<evidence type="ECO:0000256" key="17">
    <source>
        <dbReference type="ARBA" id="ARBA00030571"/>
    </source>
</evidence>
<dbReference type="CDD" id="cd00544">
    <property type="entry name" value="CobU"/>
    <property type="match status" value="1"/>
</dbReference>
<organism evidence="20 21">
    <name type="scientific">Planktothrix tepida PCC 9214</name>
    <dbReference type="NCBI Taxonomy" id="671072"/>
    <lineage>
        <taxon>Bacteria</taxon>
        <taxon>Bacillati</taxon>
        <taxon>Cyanobacteriota</taxon>
        <taxon>Cyanophyceae</taxon>
        <taxon>Oscillatoriophycideae</taxon>
        <taxon>Oscillatoriales</taxon>
        <taxon>Microcoleaceae</taxon>
        <taxon>Planktothrix</taxon>
    </lineage>
</organism>
<evidence type="ECO:0000256" key="9">
    <source>
        <dbReference type="ARBA" id="ARBA00012523"/>
    </source>
</evidence>
<dbReference type="PANTHER" id="PTHR34848:SF1">
    <property type="entry name" value="BIFUNCTIONAL ADENOSYLCOBALAMIN BIOSYNTHESIS PROTEIN COBU"/>
    <property type="match status" value="1"/>
</dbReference>
<dbReference type="AlphaFoldDB" id="A0A1J1LDR1"/>
<protein>
    <recommendedName>
        <fullName evidence="16">Adenosylcobinamide kinase</fullName>
        <ecNumber evidence="8">2.7.1.156</ecNumber>
        <ecNumber evidence="9">2.7.7.62</ecNumber>
    </recommendedName>
    <alternativeName>
        <fullName evidence="17">Adenosylcobinamide-phosphate guanylyltransferase</fullName>
    </alternativeName>
</protein>
<dbReference type="NCBIfam" id="NF004469">
    <property type="entry name" value="PRK05800.1"/>
    <property type="match status" value="1"/>
</dbReference>
<comment type="function">
    <text evidence="4">Catalyzes ATP-dependent phosphorylation of adenosylcobinamide and addition of GMP to adenosylcobinamide phosphate.</text>
</comment>
<evidence type="ECO:0000256" key="8">
    <source>
        <dbReference type="ARBA" id="ARBA00012016"/>
    </source>
</evidence>
<feature type="binding site" evidence="19">
    <location>
        <position position="93"/>
    </location>
    <ligand>
        <name>GTP</name>
        <dbReference type="ChEBI" id="CHEBI:37565"/>
    </ligand>
</feature>
<proteinExistence type="inferred from homology"/>
<keyword evidence="20" id="KW-0548">Nucleotidyltransferase</keyword>
<dbReference type="PIRSF" id="PIRSF006135">
    <property type="entry name" value="CobU"/>
    <property type="match status" value="1"/>
</dbReference>
<evidence type="ECO:0000256" key="1">
    <source>
        <dbReference type="ARBA" id="ARBA00000312"/>
    </source>
</evidence>
<dbReference type="GO" id="GO:0005525">
    <property type="term" value="F:GTP binding"/>
    <property type="evidence" value="ECO:0007669"/>
    <property type="project" value="UniProtKB-KW"/>
</dbReference>
<keyword evidence="15 19" id="KW-0342">GTP-binding</keyword>
<evidence type="ECO:0000256" key="4">
    <source>
        <dbReference type="ARBA" id="ARBA00003889"/>
    </source>
</evidence>
<feature type="binding site" evidence="19">
    <location>
        <begin position="16"/>
        <end position="23"/>
    </location>
    <ligand>
        <name>GTP</name>
        <dbReference type="ChEBI" id="CHEBI:37565"/>
    </ligand>
</feature>
<dbReference type="EC" id="2.7.1.156" evidence="8"/>
<dbReference type="Proteomes" id="UP000184315">
    <property type="component" value="Unassembled WGS sequence"/>
</dbReference>
<keyword evidence="12 19" id="KW-0547">Nucleotide-binding</keyword>
<comment type="catalytic activity">
    <reaction evidence="3">
        <text>adenosylcob(III)inamide + GTP = adenosylcob(III)inamide phosphate + GDP + H(+)</text>
        <dbReference type="Rhea" id="RHEA:15765"/>
        <dbReference type="ChEBI" id="CHEBI:2480"/>
        <dbReference type="ChEBI" id="CHEBI:15378"/>
        <dbReference type="ChEBI" id="CHEBI:37565"/>
        <dbReference type="ChEBI" id="CHEBI:58189"/>
        <dbReference type="ChEBI" id="CHEBI:58502"/>
        <dbReference type="EC" id="2.7.1.156"/>
    </reaction>
</comment>
<accession>A0A1J1LDR1</accession>
<evidence type="ECO:0000256" key="18">
    <source>
        <dbReference type="PIRSR" id="PIRSR006135-1"/>
    </source>
</evidence>
<dbReference type="GO" id="GO:0009236">
    <property type="term" value="P:cobalamin biosynthetic process"/>
    <property type="evidence" value="ECO:0007669"/>
    <property type="project" value="UniProtKB-UniPathway"/>
</dbReference>
<evidence type="ECO:0000256" key="19">
    <source>
        <dbReference type="PIRSR" id="PIRSR006135-2"/>
    </source>
</evidence>
<evidence type="ECO:0000256" key="2">
    <source>
        <dbReference type="ARBA" id="ARBA00000711"/>
    </source>
</evidence>
<dbReference type="SUPFAM" id="SSF52540">
    <property type="entry name" value="P-loop containing nucleoside triphosphate hydrolases"/>
    <property type="match status" value="1"/>
</dbReference>
<dbReference type="OrthoDB" id="9799422at2"/>
<comment type="catalytic activity">
    <reaction evidence="1">
        <text>adenosylcob(III)inamide + ATP = adenosylcob(III)inamide phosphate + ADP + H(+)</text>
        <dbReference type="Rhea" id="RHEA:15769"/>
        <dbReference type="ChEBI" id="CHEBI:2480"/>
        <dbReference type="ChEBI" id="CHEBI:15378"/>
        <dbReference type="ChEBI" id="CHEBI:30616"/>
        <dbReference type="ChEBI" id="CHEBI:58502"/>
        <dbReference type="ChEBI" id="CHEBI:456216"/>
        <dbReference type="EC" id="2.7.1.156"/>
    </reaction>
</comment>
<dbReference type="PANTHER" id="PTHR34848">
    <property type="match status" value="1"/>
</dbReference>
<evidence type="ECO:0000256" key="10">
    <source>
        <dbReference type="ARBA" id="ARBA00022573"/>
    </source>
</evidence>
<evidence type="ECO:0000256" key="15">
    <source>
        <dbReference type="ARBA" id="ARBA00023134"/>
    </source>
</evidence>
<dbReference type="InterPro" id="IPR003203">
    <property type="entry name" value="CobU/CobP"/>
</dbReference>
<evidence type="ECO:0000256" key="11">
    <source>
        <dbReference type="ARBA" id="ARBA00022679"/>
    </source>
</evidence>
<gene>
    <name evidence="20" type="primary">cobP</name>
    <name evidence="20" type="ORF">PL9214290150</name>
</gene>
<dbReference type="GO" id="GO:0008820">
    <property type="term" value="F:cobinamide phosphate guanylyltransferase activity"/>
    <property type="evidence" value="ECO:0007669"/>
    <property type="project" value="UniProtKB-EC"/>
</dbReference>
<evidence type="ECO:0000256" key="16">
    <source>
        <dbReference type="ARBA" id="ARBA00029570"/>
    </source>
</evidence>
<name>A0A1J1LDR1_9CYAN</name>
<feature type="binding site" evidence="19">
    <location>
        <begin position="41"/>
        <end position="43"/>
    </location>
    <ligand>
        <name>GTP</name>
        <dbReference type="ChEBI" id="CHEBI:37565"/>
    </ligand>
</feature>
<dbReference type="UniPathway" id="UPA00148">
    <property type="reaction ID" value="UER00236"/>
</dbReference>
<dbReference type="Pfam" id="PF02283">
    <property type="entry name" value="CobU"/>
    <property type="match status" value="1"/>
</dbReference>
<dbReference type="EC" id="2.7.7.62" evidence="9"/>
<keyword evidence="13" id="KW-0418">Kinase</keyword>
<keyword evidence="14" id="KW-0067">ATP-binding</keyword>
<dbReference type="EMBL" id="CZDF01000132">
    <property type="protein sequence ID" value="CUR30560.1"/>
    <property type="molecule type" value="Genomic_DNA"/>
</dbReference>
<evidence type="ECO:0000256" key="14">
    <source>
        <dbReference type="ARBA" id="ARBA00022840"/>
    </source>
</evidence>
<keyword evidence="10" id="KW-0169">Cobalamin biosynthesis</keyword>
<reference evidence="21" key="1">
    <citation type="submission" date="2015-10" db="EMBL/GenBank/DDBJ databases">
        <authorList>
            <person name="Regsiter A."/>
            <person name="william w."/>
        </authorList>
    </citation>
    <scope>NUCLEOTIDE SEQUENCE [LARGE SCALE GENOMIC DNA]</scope>
</reference>
<comment type="pathway">
    <text evidence="6">Cofactor biosynthesis; adenosylcobalamin biosynthesis; adenosylcobalamin from cob(II)yrinate a,c-diamide: step 5/7.</text>
</comment>
<comment type="similarity">
    <text evidence="7">Belongs to the CobU/CobP family.</text>
</comment>
<dbReference type="GO" id="GO:0005524">
    <property type="term" value="F:ATP binding"/>
    <property type="evidence" value="ECO:0007669"/>
    <property type="project" value="UniProtKB-KW"/>
</dbReference>
<evidence type="ECO:0000256" key="12">
    <source>
        <dbReference type="ARBA" id="ARBA00022741"/>
    </source>
</evidence>
<dbReference type="STRING" id="671072.PL9214290150"/>
<evidence type="ECO:0000256" key="3">
    <source>
        <dbReference type="ARBA" id="ARBA00001522"/>
    </source>
</evidence>
<dbReference type="GO" id="GO:0043752">
    <property type="term" value="F:adenosylcobinamide kinase activity"/>
    <property type="evidence" value="ECO:0007669"/>
    <property type="project" value="UniProtKB-EC"/>
</dbReference>
<evidence type="ECO:0000256" key="5">
    <source>
        <dbReference type="ARBA" id="ARBA00004692"/>
    </source>
</evidence>
<keyword evidence="21" id="KW-1185">Reference proteome</keyword>
<evidence type="ECO:0000256" key="6">
    <source>
        <dbReference type="ARBA" id="ARBA00005159"/>
    </source>
</evidence>
<evidence type="ECO:0000313" key="20">
    <source>
        <dbReference type="EMBL" id="CUR30560.1"/>
    </source>
</evidence>
<feature type="binding site" evidence="19">
    <location>
        <position position="71"/>
    </location>
    <ligand>
        <name>GTP</name>
        <dbReference type="ChEBI" id="CHEBI:37565"/>
    </ligand>
</feature>
<evidence type="ECO:0000256" key="7">
    <source>
        <dbReference type="ARBA" id="ARBA00007490"/>
    </source>
</evidence>
<comment type="pathway">
    <text evidence="5">Cofactor biosynthesis; adenosylcobalamin biosynthesis; adenosylcobalamin from cob(II)yrinate a,c-diamide: step 6/7.</text>
</comment>